<dbReference type="Pfam" id="PF01575">
    <property type="entry name" value="MaoC_dehydratas"/>
    <property type="match status" value="1"/>
</dbReference>
<evidence type="ECO:0000259" key="1">
    <source>
        <dbReference type="Pfam" id="PF01575"/>
    </source>
</evidence>
<dbReference type="InterPro" id="IPR029069">
    <property type="entry name" value="HotDog_dom_sf"/>
</dbReference>
<keyword evidence="3" id="KW-1185">Reference proteome</keyword>
<evidence type="ECO:0000313" key="2">
    <source>
        <dbReference type="EMBL" id="GAA4331620.1"/>
    </source>
</evidence>
<dbReference type="CDD" id="cd03441">
    <property type="entry name" value="R_hydratase_like"/>
    <property type="match status" value="1"/>
</dbReference>
<dbReference type="Gene3D" id="3.10.129.10">
    <property type="entry name" value="Hotdog Thioesterase"/>
    <property type="match status" value="1"/>
</dbReference>
<gene>
    <name evidence="2" type="ORF">GCM10023144_20500</name>
</gene>
<dbReference type="RefSeq" id="WP_345248986.1">
    <property type="nucleotide sequence ID" value="NZ_BAABFO010000008.1"/>
</dbReference>
<comment type="caution">
    <text evidence="2">The sequence shown here is derived from an EMBL/GenBank/DDBJ whole genome shotgun (WGS) entry which is preliminary data.</text>
</comment>
<accession>A0ABP8GYX9</accession>
<protein>
    <recommendedName>
        <fullName evidence="1">MaoC-like domain-containing protein</fullName>
    </recommendedName>
</protein>
<dbReference type="Proteomes" id="UP001501671">
    <property type="component" value="Unassembled WGS sequence"/>
</dbReference>
<dbReference type="InterPro" id="IPR002539">
    <property type="entry name" value="MaoC-like_dom"/>
</dbReference>
<feature type="domain" description="MaoC-like" evidence="1">
    <location>
        <begin position="15"/>
        <end position="108"/>
    </location>
</feature>
<name>A0ABP8GYX9_9BURK</name>
<organism evidence="2 3">
    <name type="scientific">Pigmentiphaga soli</name>
    <dbReference type="NCBI Taxonomy" id="1007095"/>
    <lineage>
        <taxon>Bacteria</taxon>
        <taxon>Pseudomonadati</taxon>
        <taxon>Pseudomonadota</taxon>
        <taxon>Betaproteobacteria</taxon>
        <taxon>Burkholderiales</taxon>
        <taxon>Alcaligenaceae</taxon>
        <taxon>Pigmentiphaga</taxon>
    </lineage>
</organism>
<evidence type="ECO:0000313" key="3">
    <source>
        <dbReference type="Proteomes" id="UP001501671"/>
    </source>
</evidence>
<proteinExistence type="predicted"/>
<dbReference type="EMBL" id="BAABFO010000008">
    <property type="protein sequence ID" value="GAA4331620.1"/>
    <property type="molecule type" value="Genomic_DNA"/>
</dbReference>
<dbReference type="SUPFAM" id="SSF54637">
    <property type="entry name" value="Thioesterase/thiol ester dehydrase-isomerase"/>
    <property type="match status" value="1"/>
</dbReference>
<sequence length="133" mass="14242">MTHVDSRPAKEFALLRIGITAEQMMRYSGTGGIHGDDAAARRVGLAGAVVQGGQLAAFLGQMLVRTFGRGYLEGGRIALTFVKPVSAGDELSTHGEMLELIMEDGRARQHCKVWLENRNGEVVTTGTASAWLA</sequence>
<reference evidence="3" key="1">
    <citation type="journal article" date="2019" name="Int. J. Syst. Evol. Microbiol.">
        <title>The Global Catalogue of Microorganisms (GCM) 10K type strain sequencing project: providing services to taxonomists for standard genome sequencing and annotation.</title>
        <authorList>
            <consortium name="The Broad Institute Genomics Platform"/>
            <consortium name="The Broad Institute Genome Sequencing Center for Infectious Disease"/>
            <person name="Wu L."/>
            <person name="Ma J."/>
        </authorList>
    </citation>
    <scope>NUCLEOTIDE SEQUENCE [LARGE SCALE GENOMIC DNA]</scope>
    <source>
        <strain evidence="3">JCM 17666</strain>
    </source>
</reference>